<sequence length="92" mass="10280">MRAIQLCEDHINAFVLNRTQSVRMCRLIHMSTGPVYSVKNGSEVPRRGGRVRFYGQTESGVRLIHNHSSTNRETRISAIVLCGCGLAPILLE</sequence>
<keyword evidence="2" id="KW-1185">Reference proteome</keyword>
<dbReference type="EMBL" id="KV453910">
    <property type="protein sequence ID" value="ODV81286.1"/>
    <property type="molecule type" value="Genomic_DNA"/>
</dbReference>
<name>A0A1E4SP65_9ASCO</name>
<evidence type="ECO:0000313" key="2">
    <source>
        <dbReference type="Proteomes" id="UP000094285"/>
    </source>
</evidence>
<dbReference type="GeneID" id="30980692"/>
<gene>
    <name evidence="1" type="ORF">CANTADRAFT_203673</name>
</gene>
<dbReference type="Proteomes" id="UP000094285">
    <property type="component" value="Unassembled WGS sequence"/>
</dbReference>
<evidence type="ECO:0000313" key="1">
    <source>
        <dbReference type="EMBL" id="ODV81286.1"/>
    </source>
</evidence>
<protein>
    <submittedName>
        <fullName evidence="1">Uncharacterized protein</fullName>
    </submittedName>
</protein>
<proteinExistence type="predicted"/>
<reference evidence="2" key="1">
    <citation type="submission" date="2016-05" db="EMBL/GenBank/DDBJ databases">
        <title>Comparative genomics of biotechnologically important yeasts.</title>
        <authorList>
            <consortium name="DOE Joint Genome Institute"/>
            <person name="Riley R."/>
            <person name="Haridas S."/>
            <person name="Wolfe K.H."/>
            <person name="Lopes M.R."/>
            <person name="Hittinger C.T."/>
            <person name="Goker M."/>
            <person name="Salamov A."/>
            <person name="Wisecaver J."/>
            <person name="Long T.M."/>
            <person name="Aerts A.L."/>
            <person name="Barry K."/>
            <person name="Choi C."/>
            <person name="Clum A."/>
            <person name="Coughlan A.Y."/>
            <person name="Deshpande S."/>
            <person name="Douglass A.P."/>
            <person name="Hanson S.J."/>
            <person name="Klenk H.-P."/>
            <person name="Labutti K."/>
            <person name="Lapidus A."/>
            <person name="Lindquist E."/>
            <person name="Lipzen A."/>
            <person name="Meier-Kolthoff J.P."/>
            <person name="Ohm R.A."/>
            <person name="Otillar R.P."/>
            <person name="Pangilinan J."/>
            <person name="Peng Y."/>
            <person name="Rokas A."/>
            <person name="Rosa C.A."/>
            <person name="Scheuner C."/>
            <person name="Sibirny A.A."/>
            <person name="Slot J.C."/>
            <person name="Stielow J.B."/>
            <person name="Sun H."/>
            <person name="Kurtzman C.P."/>
            <person name="Blackwell M."/>
            <person name="Grigoriev I.V."/>
            <person name="Jeffries T.W."/>
        </authorList>
    </citation>
    <scope>NUCLEOTIDE SEQUENCE [LARGE SCALE GENOMIC DNA]</scope>
    <source>
        <strain evidence="2">NRRL Y-17324</strain>
    </source>
</reference>
<accession>A0A1E4SP65</accession>
<dbReference type="RefSeq" id="XP_020066408.1">
    <property type="nucleotide sequence ID" value="XM_020206555.1"/>
</dbReference>
<organism evidence="1 2">
    <name type="scientific">Suhomyces tanzawaensis NRRL Y-17324</name>
    <dbReference type="NCBI Taxonomy" id="984487"/>
    <lineage>
        <taxon>Eukaryota</taxon>
        <taxon>Fungi</taxon>
        <taxon>Dikarya</taxon>
        <taxon>Ascomycota</taxon>
        <taxon>Saccharomycotina</taxon>
        <taxon>Pichiomycetes</taxon>
        <taxon>Debaryomycetaceae</taxon>
        <taxon>Suhomyces</taxon>
    </lineage>
</organism>
<dbReference type="AlphaFoldDB" id="A0A1E4SP65"/>